<proteinExistence type="predicted"/>
<dbReference type="Gene3D" id="3.60.10.10">
    <property type="entry name" value="Endonuclease/exonuclease/phosphatase"/>
    <property type="match status" value="1"/>
</dbReference>
<dbReference type="PROSITE" id="PS50878">
    <property type="entry name" value="RT_POL"/>
    <property type="match status" value="1"/>
</dbReference>
<feature type="non-terminal residue" evidence="3">
    <location>
        <position position="1"/>
    </location>
</feature>
<evidence type="ECO:0000256" key="1">
    <source>
        <dbReference type="SAM" id="MobiDB-lite"/>
    </source>
</evidence>
<evidence type="ECO:0000313" key="4">
    <source>
        <dbReference type="Proteomes" id="UP000469452"/>
    </source>
</evidence>
<feature type="region of interest" description="Disordered" evidence="1">
    <location>
        <begin position="592"/>
        <end position="623"/>
    </location>
</feature>
<feature type="compositionally biased region" description="Basic and acidic residues" evidence="1">
    <location>
        <begin position="140"/>
        <end position="156"/>
    </location>
</feature>
<sequence length="1795" mass="199607">PRVDSTDADMENAVEHDDQYDGQDTAPDVEMVSVDEAASAANIPAVFSSLRSRPASASDRVPLPQAQVSRPIAPGRKFAPIPRASSTSRASRTPTKNSAHQPNASPNSILPDDPKNIPEPSSGDTVSEGRQRFSVDILPDDPKNIPEASRDDEAGDGRQPFSVDILPDDPKNTPEPSRVPVSEGRQHFSGDILPEIAENVLEGARGGLASKRTSADILPGSDKNSLDAFCAVDFVPGSNHFTTRREEGTQDSASGDGQTAVAGEWAGLTPETTDSTGLRASSTSSGAVPSSPSPAGPTPATNCAQPNNRKDADDVWAFQAQQRSQSAKSVKTKDVAPHRPSMEELEPLLRKRAAGTLTFRDTLSIQKHSARDIVGWMQMPTGAHTKSIDISSAMASLIFDNQALGLDNAIADIVKCEKDIPNRMLKWGVASEAAMTKLRGMSFKIQVARDGSCQRFTMSVPHVLDGFFIDIPQGLQNQDEESLMFAVMTTLEPRFLWGSYPNVSSSTGMTSSRYRLHFEGSSTPTSMQRGGRFVEELLFKGRCLRVYAQGWYYRDKNLVRLDLDAVSRQHGLHKVSPSQASPAASTAKALKRQKTAPAAAPQWTKVKAAKGKRKQPHQQVDLSSLGRSWVSPNMFDALDERVSIIPEEHIAQFGDFKMSVIFPKLDVLDDTPQYSTSGHFAGGTKIHDGAPKRVEMSLDAILAELADLDSKTVVPPANLSIQVEDAVTNSTFNLARLVTEGRVDALCSHLERSPIEFGLQLHQLFDEDRACFEYFVRQRLLHRWLRATWGGDKTFAQLYSLTWGVRMTRDHVQAIFTNLELFKNIELIDSTIEGDEFSLHRGDLEEVLAVAELLMAAHAPVYYNSDAAILVSTKHPVTALASLLGPRCLSSITLSVILLDTDFGLLIWKIMEAMYAADETSRHAMSTILAFHEAGSLESTFDNQVMFQVDAPVVAAGLFTKFPILELTTANLNGLKDNGHLVARRLKSPTQAIFFQETKLNNANHLESFQLHLNNEVGVNRYKLFFNDLRAARVDSLNNRRCGVASYFHESMPGFHYLRHLTTQDRPGRYMVVRTLWDDVPVYFHNVYAPVIAHSRASFFDDLPRDFEDGSIHFVGGDFNLPLDDHLDAARARPDHNAGKAECIAWLTALGVMDAWRMHHPTDRVYSGPGRSNRLDYLFVDHAVLAQTYSRSSYTLSSFAGDHMEHTVVLSSEQRDPDRSYWRLPRELLKNPQVVSAIKAEANLLLEDMCSDDSQNHGAKWYGWLKRVKKRLQVSHRHHVDSMKYTLNSLKMKWLTSRRAFEMGHVDAQAVKAARQSLDTARSEYRQFHLDQQFDFHANVNERGSSHFFRRPKGIKVPLSSLTIDNVTTTDPTEVKAGFTAHWKSIMTTPRDQPLLNRARRRAIIQTIKRRLTADQRQTLDSPLTADELCGALKSMNPNKSPGPDGWPAAFFQVAPEVFSKILLKVFNYQLTQHGQLLLQQRRSAVALLFKAGDRGNPGNYRPITLMSVEVKILSRALAYRLAQVAPQLVHPSQAGFIPGRRLHDHVLLVQALQTYCTNEDHDYYATFLDFSKAYDMVDQDFLFSVLKEMNIGPTFVSWVQLLYNTPLVQIIFNEGLGPTIRPTRGVKQGCPLSCMLFVLYLEPLGEMLRASPHLGVPLPSDDTLTSIFFADDTTLLSKSLQAAVEQMAIVEDFCSVSGARLNTSKCMTLVLNNHLDIEDIDDGDLLNVVPSAKPVKYLGILFGHRLPRDFQVQQLNDKFLAAFQTWGSRARTLQGRKLIMSTMLLSLLWHVTVA</sequence>
<dbReference type="SUPFAM" id="SSF56219">
    <property type="entry name" value="DNase I-like"/>
    <property type="match status" value="1"/>
</dbReference>
<dbReference type="EMBL" id="VJMI01013299">
    <property type="protein sequence ID" value="KAF0748146.1"/>
    <property type="molecule type" value="Genomic_DNA"/>
</dbReference>
<feature type="region of interest" description="Disordered" evidence="1">
    <location>
        <begin position="238"/>
        <end position="309"/>
    </location>
</feature>
<organism evidence="3 4">
    <name type="scientific">Aphanomyces astaci</name>
    <name type="common">Crayfish plague agent</name>
    <dbReference type="NCBI Taxonomy" id="112090"/>
    <lineage>
        <taxon>Eukaryota</taxon>
        <taxon>Sar</taxon>
        <taxon>Stramenopiles</taxon>
        <taxon>Oomycota</taxon>
        <taxon>Saprolegniomycetes</taxon>
        <taxon>Saprolegniales</taxon>
        <taxon>Verrucalvaceae</taxon>
        <taxon>Aphanomyces</taxon>
    </lineage>
</organism>
<dbReference type="PANTHER" id="PTHR19446">
    <property type="entry name" value="REVERSE TRANSCRIPTASES"/>
    <property type="match status" value="1"/>
</dbReference>
<feature type="compositionally biased region" description="Basic residues" evidence="1">
    <location>
        <begin position="607"/>
        <end position="616"/>
    </location>
</feature>
<feature type="region of interest" description="Disordered" evidence="1">
    <location>
        <begin position="50"/>
        <end position="189"/>
    </location>
</feature>
<feature type="region of interest" description="Disordered" evidence="1">
    <location>
        <begin position="1"/>
        <end position="29"/>
    </location>
</feature>
<dbReference type="VEuPathDB" id="FungiDB:H257_05682"/>
<dbReference type="InterPro" id="IPR043502">
    <property type="entry name" value="DNA/RNA_pol_sf"/>
</dbReference>
<feature type="compositionally biased region" description="Acidic residues" evidence="1">
    <location>
        <begin position="1"/>
        <end position="12"/>
    </location>
</feature>
<feature type="non-terminal residue" evidence="3">
    <location>
        <position position="1795"/>
    </location>
</feature>
<feature type="compositionally biased region" description="Polar residues" evidence="1">
    <location>
        <begin position="270"/>
        <end position="279"/>
    </location>
</feature>
<dbReference type="VEuPathDB" id="FungiDB:H257_18453"/>
<dbReference type="InterPro" id="IPR000477">
    <property type="entry name" value="RT_dom"/>
</dbReference>
<feature type="compositionally biased region" description="Polar residues" evidence="1">
    <location>
        <begin position="96"/>
        <end position="108"/>
    </location>
</feature>
<dbReference type="Proteomes" id="UP000469452">
    <property type="component" value="Unassembled WGS sequence"/>
</dbReference>
<name>A0A6A5AAW2_APHAT</name>
<accession>A0A6A5AAW2</accession>
<reference evidence="3 4" key="1">
    <citation type="submission" date="2019-06" db="EMBL/GenBank/DDBJ databases">
        <title>Genomics analysis of Aphanomyces spp. identifies a new class of oomycete effector associated with host adaptation.</title>
        <authorList>
            <person name="Gaulin E."/>
        </authorList>
    </citation>
    <scope>NUCLEOTIDE SEQUENCE [LARGE SCALE GENOMIC DNA]</scope>
    <source>
        <strain evidence="3 4">E</strain>
    </source>
</reference>
<feature type="compositionally biased region" description="Low complexity" evidence="1">
    <location>
        <begin position="79"/>
        <end position="95"/>
    </location>
</feature>
<dbReference type="VEuPathDB" id="FungiDB:H257_16177"/>
<comment type="caution">
    <text evidence="3">The sequence shown here is derived from an EMBL/GenBank/DDBJ whole genome shotgun (WGS) entry which is preliminary data.</text>
</comment>
<gene>
    <name evidence="3" type="ORF">AaE_007452</name>
</gene>
<dbReference type="CDD" id="cd01650">
    <property type="entry name" value="RT_nLTR_like"/>
    <property type="match status" value="1"/>
</dbReference>
<feature type="compositionally biased region" description="Low complexity" evidence="1">
    <location>
        <begin position="280"/>
        <end position="290"/>
    </location>
</feature>
<feature type="domain" description="Reverse transcriptase" evidence="2">
    <location>
        <begin position="1470"/>
        <end position="1743"/>
    </location>
</feature>
<dbReference type="SUPFAM" id="SSF56672">
    <property type="entry name" value="DNA/RNA polymerases"/>
    <property type="match status" value="1"/>
</dbReference>
<dbReference type="InterPro" id="IPR036691">
    <property type="entry name" value="Endo/exonu/phosph_ase_sf"/>
</dbReference>
<dbReference type="Pfam" id="PF00078">
    <property type="entry name" value="RVT_1"/>
    <property type="match status" value="1"/>
</dbReference>
<evidence type="ECO:0000259" key="2">
    <source>
        <dbReference type="PROSITE" id="PS50878"/>
    </source>
</evidence>
<protein>
    <recommendedName>
        <fullName evidence="2">Reverse transcriptase domain-containing protein</fullName>
    </recommendedName>
</protein>
<evidence type="ECO:0000313" key="3">
    <source>
        <dbReference type="EMBL" id="KAF0748146.1"/>
    </source>
</evidence>